<reference evidence="1" key="1">
    <citation type="submission" date="2020-03" db="EMBL/GenBank/DDBJ databases">
        <title>Hybrid Assembly of Korean Phytophthora infestans isolates.</title>
        <authorList>
            <person name="Prokchorchik M."/>
            <person name="Lee Y."/>
            <person name="Seo J."/>
            <person name="Cho J.-H."/>
            <person name="Park Y.-E."/>
            <person name="Jang D.-C."/>
            <person name="Im J.-S."/>
            <person name="Choi J.-G."/>
            <person name="Park H.-J."/>
            <person name="Lee G.-B."/>
            <person name="Lee Y.-G."/>
            <person name="Hong S.-Y."/>
            <person name="Cho K."/>
            <person name="Sohn K.H."/>
        </authorList>
    </citation>
    <scope>NUCLEOTIDE SEQUENCE</scope>
    <source>
        <strain evidence="1">KR_2_A2</strain>
    </source>
</reference>
<sequence length="116" mass="12288">MARSRNGVGTDVIAGAALLVSDSYDDTALSKNVGVLTRTKHIDFKHHYILERVQKKSIVVGCVTGLSRPGGGGGASVEPSTAVALADSDVALPRCPSRFNITSHESPYIMHQRVLS</sequence>
<evidence type="ECO:0000313" key="2">
    <source>
        <dbReference type="Proteomes" id="UP000704712"/>
    </source>
</evidence>
<dbReference type="EMBL" id="JAACNO010002550">
    <property type="protein sequence ID" value="KAF4132438.1"/>
    <property type="molecule type" value="Genomic_DNA"/>
</dbReference>
<protein>
    <submittedName>
        <fullName evidence="1">Uncharacterized protein</fullName>
    </submittedName>
</protein>
<gene>
    <name evidence="1" type="ORF">GN958_ATG18408</name>
</gene>
<proteinExistence type="predicted"/>
<dbReference type="AlphaFoldDB" id="A0A8S9U2M0"/>
<accession>A0A8S9U2M0</accession>
<evidence type="ECO:0000313" key="1">
    <source>
        <dbReference type="EMBL" id="KAF4132438.1"/>
    </source>
</evidence>
<name>A0A8S9U2M0_PHYIN</name>
<organism evidence="1 2">
    <name type="scientific">Phytophthora infestans</name>
    <name type="common">Potato late blight agent</name>
    <name type="synonym">Botrytis infestans</name>
    <dbReference type="NCBI Taxonomy" id="4787"/>
    <lineage>
        <taxon>Eukaryota</taxon>
        <taxon>Sar</taxon>
        <taxon>Stramenopiles</taxon>
        <taxon>Oomycota</taxon>
        <taxon>Peronosporomycetes</taxon>
        <taxon>Peronosporales</taxon>
        <taxon>Peronosporaceae</taxon>
        <taxon>Phytophthora</taxon>
    </lineage>
</organism>
<comment type="caution">
    <text evidence="1">The sequence shown here is derived from an EMBL/GenBank/DDBJ whole genome shotgun (WGS) entry which is preliminary data.</text>
</comment>
<dbReference type="Proteomes" id="UP000704712">
    <property type="component" value="Unassembled WGS sequence"/>
</dbReference>